<keyword evidence="8" id="KW-0862">Zinc</keyword>
<dbReference type="SUPFAM" id="SSF55486">
    <property type="entry name" value="Metalloproteases ('zincins'), catalytic domain"/>
    <property type="match status" value="1"/>
</dbReference>
<gene>
    <name evidence="14" type="ORF">GCM10022408_28690</name>
</gene>
<sequence length="812" mass="85446">MHLDRAGVLAGMHSSFVSNVAALARGASPSLTAEQAVAAAARALNVTPPRNLQVTKAGSAAEGLEFTDSNVSQDKISAKLMYLPLADGSLRLVWDVTLAPLSADHYWSARVDAATGTLLDKSDFLVSDDFSVANLMQPVAQLAAAAAAQSQQPVAVGKPTAPNSYNVWPLTIESPSHGPRQVVTNPADVTFSPFGWHDTNGVTGAEYTITRGNNVFAYDDRLNRNQFVDNSTVSPDGGANLEFDFPFNGAKETPALTNLNAAVVNLFYWNNLIHDVMARKGFDEVSGNFQEKNYGPSGLGNDAVRAEAQDGADLKPPLLNNANFATPVDGSAPRMQMFLWNNPELTISVTAPASLAGPLNAREGTLGRTLEAAGPITGNMVLVNDGSATPDFGCVKPLANAAAISGNIALIYRGSCTFGIKIKNAQDAGARMVVMVDNAPTGTTPIVMGGTAPDTIGIRIPSVAISRVDGDKLKAALQGGQTVSLSASGKVYFRDGDFDNGIIAHEYGHGISNRLTGGPGNSSCLRSQEQMGEGWSDFFGLWMTTKPGDVSTTGRGIGTYAGSEPTTGRGIRPTRYSTDMSINPATYALLGTTGYAVTTTASGTTVPVHNLGYIWAATLWDLNWALIGKHGYNTNLSAATGGNNITLRLVLDGCKLQPCNPGFLDGRDAILQADILNNSGANQALIWQVFARRGMGFDAVQGSSNSLTDNTAGFALPPALSAKSALSENMLEVYPNPAKDQLTVRTQVSSSVPVQVTLVTIMGKTVQNTTVSAALMQQQGVRLTTTELANGLYIVRLKTSEGTITKKVMVQH</sequence>
<accession>A0ABP7SN78</accession>
<dbReference type="InterPro" id="IPR050371">
    <property type="entry name" value="Fungal_virulence_M36"/>
</dbReference>
<evidence type="ECO:0000256" key="9">
    <source>
        <dbReference type="ARBA" id="ARBA00023049"/>
    </source>
</evidence>
<dbReference type="CDD" id="cd04818">
    <property type="entry name" value="PA_subtilisin_1"/>
    <property type="match status" value="1"/>
</dbReference>
<evidence type="ECO:0000313" key="14">
    <source>
        <dbReference type="EMBL" id="GAA4013831.1"/>
    </source>
</evidence>
<evidence type="ECO:0000256" key="6">
    <source>
        <dbReference type="ARBA" id="ARBA00022723"/>
    </source>
</evidence>
<dbReference type="NCBIfam" id="TIGR04183">
    <property type="entry name" value="Por_Secre_tail"/>
    <property type="match status" value="1"/>
</dbReference>
<dbReference type="Gene3D" id="3.10.170.10">
    <property type="match status" value="1"/>
</dbReference>
<keyword evidence="15" id="KW-1185">Reference proteome</keyword>
<dbReference type="Pfam" id="PF02225">
    <property type="entry name" value="PA"/>
    <property type="match status" value="1"/>
</dbReference>
<evidence type="ECO:0000256" key="3">
    <source>
        <dbReference type="ARBA" id="ARBA00006006"/>
    </source>
</evidence>
<keyword evidence="9" id="KW-0482">Metalloprotease</keyword>
<organism evidence="14 15">
    <name type="scientific">Hymenobacter fastidiosus</name>
    <dbReference type="NCBI Taxonomy" id="486264"/>
    <lineage>
        <taxon>Bacteria</taxon>
        <taxon>Pseudomonadati</taxon>
        <taxon>Bacteroidota</taxon>
        <taxon>Cytophagia</taxon>
        <taxon>Cytophagales</taxon>
        <taxon>Hymenobacteraceae</taxon>
        <taxon>Hymenobacter</taxon>
    </lineage>
</organism>
<dbReference type="Pfam" id="PF18962">
    <property type="entry name" value="Por_Secre_tail"/>
    <property type="match status" value="1"/>
</dbReference>
<dbReference type="InterPro" id="IPR046450">
    <property type="entry name" value="PA_dom_sf"/>
</dbReference>
<feature type="region of interest" description="Disordered" evidence="11">
    <location>
        <begin position="553"/>
        <end position="575"/>
    </location>
</feature>
<evidence type="ECO:0000256" key="11">
    <source>
        <dbReference type="SAM" id="MobiDB-lite"/>
    </source>
</evidence>
<keyword evidence="10" id="KW-0865">Zymogen</keyword>
<dbReference type="InterPro" id="IPR001842">
    <property type="entry name" value="Peptidase_M36"/>
</dbReference>
<comment type="subcellular location">
    <subcellularLocation>
        <location evidence="2">Secreted</location>
    </subcellularLocation>
</comment>
<dbReference type="Pfam" id="PF02128">
    <property type="entry name" value="Peptidase_M36"/>
    <property type="match status" value="1"/>
</dbReference>
<evidence type="ECO:0000256" key="5">
    <source>
        <dbReference type="ARBA" id="ARBA00022670"/>
    </source>
</evidence>
<dbReference type="EMBL" id="BAABDJ010000035">
    <property type="protein sequence ID" value="GAA4013831.1"/>
    <property type="molecule type" value="Genomic_DNA"/>
</dbReference>
<comment type="similarity">
    <text evidence="3">Belongs to the peptidase M36 family.</text>
</comment>
<keyword evidence="7" id="KW-0378">Hydrolase</keyword>
<dbReference type="PANTHER" id="PTHR33478:SF1">
    <property type="entry name" value="EXTRACELLULAR METALLOPROTEINASE MEP"/>
    <property type="match status" value="1"/>
</dbReference>
<dbReference type="CDD" id="cd09596">
    <property type="entry name" value="M36"/>
    <property type="match status" value="1"/>
</dbReference>
<evidence type="ECO:0000256" key="4">
    <source>
        <dbReference type="ARBA" id="ARBA00022525"/>
    </source>
</evidence>
<evidence type="ECO:0000256" key="1">
    <source>
        <dbReference type="ARBA" id="ARBA00001947"/>
    </source>
</evidence>
<comment type="caution">
    <text evidence="14">The sequence shown here is derived from an EMBL/GenBank/DDBJ whole genome shotgun (WGS) entry which is preliminary data.</text>
</comment>
<feature type="domain" description="Secretion system C-terminal sorting" evidence="13">
    <location>
        <begin position="733"/>
        <end position="810"/>
    </location>
</feature>
<dbReference type="Proteomes" id="UP001500567">
    <property type="component" value="Unassembled WGS sequence"/>
</dbReference>
<protein>
    <submittedName>
        <fullName evidence="14">T9SS-dependent M36 family metallopeptidase</fullName>
    </submittedName>
</protein>
<comment type="cofactor">
    <cofactor evidence="1">
        <name>Zn(2+)</name>
        <dbReference type="ChEBI" id="CHEBI:29105"/>
    </cofactor>
</comment>
<dbReference type="NCBIfam" id="NF038113">
    <property type="entry name" value="T9SSA_dep_M36"/>
    <property type="match status" value="1"/>
</dbReference>
<evidence type="ECO:0000313" key="15">
    <source>
        <dbReference type="Proteomes" id="UP001500567"/>
    </source>
</evidence>
<evidence type="ECO:0000256" key="2">
    <source>
        <dbReference type="ARBA" id="ARBA00004613"/>
    </source>
</evidence>
<keyword evidence="4" id="KW-0964">Secreted</keyword>
<dbReference type="Gene3D" id="1.10.390.10">
    <property type="entry name" value="Neutral Protease Domain 2"/>
    <property type="match status" value="1"/>
</dbReference>
<dbReference type="InterPro" id="IPR003137">
    <property type="entry name" value="PA_domain"/>
</dbReference>
<evidence type="ECO:0000256" key="7">
    <source>
        <dbReference type="ARBA" id="ARBA00022801"/>
    </source>
</evidence>
<dbReference type="Gene3D" id="3.50.30.30">
    <property type="match status" value="1"/>
</dbReference>
<dbReference type="SUPFAM" id="SSF52025">
    <property type="entry name" value="PA domain"/>
    <property type="match status" value="1"/>
</dbReference>
<dbReference type="PANTHER" id="PTHR33478">
    <property type="entry name" value="EXTRACELLULAR METALLOPROTEINASE MEP"/>
    <property type="match status" value="1"/>
</dbReference>
<keyword evidence="6" id="KW-0479">Metal-binding</keyword>
<evidence type="ECO:0000259" key="13">
    <source>
        <dbReference type="Pfam" id="PF18962"/>
    </source>
</evidence>
<feature type="domain" description="PA" evidence="12">
    <location>
        <begin position="377"/>
        <end position="473"/>
    </location>
</feature>
<evidence type="ECO:0000256" key="8">
    <source>
        <dbReference type="ARBA" id="ARBA00022833"/>
    </source>
</evidence>
<proteinExistence type="inferred from homology"/>
<evidence type="ECO:0000256" key="10">
    <source>
        <dbReference type="ARBA" id="ARBA00023145"/>
    </source>
</evidence>
<reference evidence="15" key="1">
    <citation type="journal article" date="2019" name="Int. J. Syst. Evol. Microbiol.">
        <title>The Global Catalogue of Microorganisms (GCM) 10K type strain sequencing project: providing services to taxonomists for standard genome sequencing and annotation.</title>
        <authorList>
            <consortium name="The Broad Institute Genomics Platform"/>
            <consortium name="The Broad Institute Genome Sequencing Center for Infectious Disease"/>
            <person name="Wu L."/>
            <person name="Ma J."/>
        </authorList>
    </citation>
    <scope>NUCLEOTIDE SEQUENCE [LARGE SCALE GENOMIC DNA]</scope>
    <source>
        <strain evidence="15">JCM 17224</strain>
    </source>
</reference>
<keyword evidence="5" id="KW-0645">Protease</keyword>
<evidence type="ECO:0000259" key="12">
    <source>
        <dbReference type="Pfam" id="PF02225"/>
    </source>
</evidence>
<dbReference type="InterPro" id="IPR027268">
    <property type="entry name" value="Peptidase_M4/M1_CTD_sf"/>
</dbReference>
<name>A0ABP7SN78_9BACT</name>
<dbReference type="InterPro" id="IPR026444">
    <property type="entry name" value="Secre_tail"/>
</dbReference>